<dbReference type="InterPro" id="IPR041618">
    <property type="entry name" value="PKS_DE"/>
</dbReference>
<evidence type="ECO:0000256" key="6">
    <source>
        <dbReference type="ARBA" id="ARBA00023315"/>
    </source>
</evidence>
<dbReference type="InterPro" id="IPR016039">
    <property type="entry name" value="Thiolase-like"/>
</dbReference>
<dbReference type="InterPro" id="IPR018201">
    <property type="entry name" value="Ketoacyl_synth_AS"/>
</dbReference>
<evidence type="ECO:0000313" key="10">
    <source>
        <dbReference type="Proteomes" id="UP001596160"/>
    </source>
</evidence>
<name>A0ABW0AVS0_9ACTN</name>
<dbReference type="InterPro" id="IPR013968">
    <property type="entry name" value="PKS_KR"/>
</dbReference>
<accession>A0ABW0AVS0</accession>
<keyword evidence="2" id="KW-0597">Phosphoprotein</keyword>
<feature type="domain" description="Carrier" evidence="7">
    <location>
        <begin position="888"/>
        <end position="963"/>
    </location>
</feature>
<dbReference type="InterPro" id="IPR036291">
    <property type="entry name" value="NAD(P)-bd_dom_sf"/>
</dbReference>
<dbReference type="Gene3D" id="1.10.1200.10">
    <property type="entry name" value="ACP-like"/>
    <property type="match status" value="1"/>
</dbReference>
<dbReference type="InterPro" id="IPR032821">
    <property type="entry name" value="PKS_assoc"/>
</dbReference>
<evidence type="ECO:0000259" key="8">
    <source>
        <dbReference type="PROSITE" id="PS52004"/>
    </source>
</evidence>
<dbReference type="SMART" id="SM00827">
    <property type="entry name" value="PKS_AT"/>
    <property type="match status" value="1"/>
</dbReference>
<gene>
    <name evidence="9" type="ORF">ACFPRH_35645</name>
</gene>
<sequence>FTDWSLSDVLRGVDGAPSLERVDVVQPALFAVMVSLAEVWRAAGVRPGAVVGHSQGEIAAACVAGILSLEDAARVVALRSRAIGGVLAGLGGMVSVPLPAARVRELIAPWGEDRISVAAVNGPSSVVVSGEVTALEELLAACEREGIRAKRIAVDYASHSAQVELLREELAGLLAPVSPREAEVPFLSTVTGGWVEGPELDGGYWFRNLRRTVELEDATRTLLDQGFGVFIESSPHPVLSVGVQETVEDAGREAAVLGSLRRGEGGLDRFWHSLGEAYVRGVNVDWDAVFAGTGARRVDLPTYAFQQEHYWLESGATADPAVSAHPADAVEARFWEAVERQDAATLIAELDIDGDETLTALLPALSAWRDKSREQFTVDGWRYRVTWKPLAEPATARLSGTWLAVVPEGLSGPAADWADGVLRTLTEHGAEIRTVTAETADTRDGLADGIRTALADEPAVSGVLSLLTPADAEASLSAAAPAGVIATLSLVQALGDAEVAAPLWCVTRGAIAVARSERSADPAQALVWGLGRVAALEHGERWGGLIDLPADLDDRTRDRLAGVLAGDGGEDQVAVRATGLFGRRLVRARLGDTAAVREWRPQGTTLVTGGTGALGAQIARWLARNGAEHLVLTSRRGPDAPGAAELQRELTELGARVTVAACDVSDRDAVAALIASVPAEQPLTAVVHTAAVLDDGVIEALTPEQIERVLKVKVDSTLHLHELTRDLDLSAFVLFSSFAATFGAPGQGNYAPGNAFLDAFAEHRRSAGLPATSIAWGPWGDGGMAEGAVGDRMRRHGVIEMAPERAVSALQHALDRDETTLTVADMEWKRFVLAFTSGRDRPLLNDLPEAREIMESLRADAVAADTGGASASDLAQRLAGQPEAEQERLLLELIRTAVASVLGYAGPDAVEPGRAFKELGFDSLTSVELRNRLNAACGLKLPPTLVFDHPTPTVLARQLRTEFFGQGAASAVQSPTAAVNDAEPIAIVAMSCRFPGGVRSPEELWQLLSSGGDALSPFPLDRGWDVEALYDPDPNAQGTSYTREGGFLTDAAAFDSGFFGISPREALAMDPQQRLLLETSWEAFERTGIDPETLRGSQVGVFIGTNGSDYANLVRAATDELEGHLATGSAGSVVSGRLSYTFGLEGPAVTVDTACSSSLVALHLAVQALRNGECSLALAGGVTVMSTPGTFIEFSRQRGLSTDGRCKAFSADADGFSPAEGVGMLLVERLSDARRNGHPVLAVVRGSAVNQDGASNGLTAPNGPSQQRVIRQALANARLSSADVDVVEAHGTGTTLGDPIEAQALLATYGQGRPEGRPLLLGSVKSNIGHAQAAAGVAGVMKMVLAMRNGVLPKSLHIDEPTPHVDWSMGEVELLTERTPWPESDRPWRAGVSSFGFSGTNAHAIIEQAPVGTGFGDLETPQQPAQPLLAATAPAGPAADRPAPLPWPLSAKSEKALRGQAQRLLNQLQTHPDLRIADVGHSLATTRTALGRRAVLIGGDRDDFTGALTALAAEQGSPLLVQGEVVGGKTVFLFPGQGSQWVGMAQGLLDASPVFAARVDECAKALEPFTDWSLNDVLRGVDGAPSLERVDVVQPALFAVMVSLAEVWRAAGVRPGAVVGHSQGEIAAACVAGILSLEDAARVVALRSRAIGG</sequence>
<evidence type="ECO:0000256" key="1">
    <source>
        <dbReference type="ARBA" id="ARBA00022450"/>
    </source>
</evidence>
<reference evidence="10" key="1">
    <citation type="journal article" date="2019" name="Int. J. Syst. Evol. Microbiol.">
        <title>The Global Catalogue of Microorganisms (GCM) 10K type strain sequencing project: providing services to taxonomists for standard genome sequencing and annotation.</title>
        <authorList>
            <consortium name="The Broad Institute Genomics Platform"/>
            <consortium name="The Broad Institute Genome Sequencing Center for Infectious Disease"/>
            <person name="Wu L."/>
            <person name="Ma J."/>
        </authorList>
    </citation>
    <scope>NUCLEOTIDE SEQUENCE [LARGE SCALE GENOMIC DNA]</scope>
    <source>
        <strain evidence="10">PCU 266</strain>
    </source>
</reference>
<evidence type="ECO:0000256" key="5">
    <source>
        <dbReference type="ARBA" id="ARBA00023268"/>
    </source>
</evidence>
<dbReference type="SUPFAM" id="SSF53901">
    <property type="entry name" value="Thiolase-like"/>
    <property type="match status" value="1"/>
</dbReference>
<dbReference type="InterPro" id="IPR014030">
    <property type="entry name" value="Ketoacyl_synth_N"/>
</dbReference>
<dbReference type="InterPro" id="IPR016036">
    <property type="entry name" value="Malonyl_transacylase_ACP-bd"/>
</dbReference>
<dbReference type="Pfam" id="PF08659">
    <property type="entry name" value="KR"/>
    <property type="match status" value="1"/>
</dbReference>
<dbReference type="SMART" id="SM01294">
    <property type="entry name" value="PKS_PP_betabranch"/>
    <property type="match status" value="1"/>
</dbReference>
<keyword evidence="6" id="KW-0012">Acyltransferase</keyword>
<dbReference type="RefSeq" id="WP_381735670.1">
    <property type="nucleotide sequence ID" value="NZ_JBHSKP010000068.1"/>
</dbReference>
<dbReference type="Gene3D" id="3.30.70.3290">
    <property type="match status" value="2"/>
</dbReference>
<protein>
    <submittedName>
        <fullName evidence="9">SDR family NAD(P)-dependent oxidoreductase</fullName>
    </submittedName>
</protein>
<dbReference type="PROSITE" id="PS52004">
    <property type="entry name" value="KS3_2"/>
    <property type="match status" value="1"/>
</dbReference>
<dbReference type="InterPro" id="IPR036736">
    <property type="entry name" value="ACP-like_sf"/>
</dbReference>
<keyword evidence="4" id="KW-0045">Antibiotic biosynthesis</keyword>
<dbReference type="SMART" id="SM00822">
    <property type="entry name" value="PKS_KR"/>
    <property type="match status" value="1"/>
</dbReference>
<feature type="non-terminal residue" evidence="9">
    <location>
        <position position="1"/>
    </location>
</feature>
<dbReference type="SMART" id="SM00823">
    <property type="entry name" value="PKS_PP"/>
    <property type="match status" value="1"/>
</dbReference>
<dbReference type="Pfam" id="PF00109">
    <property type="entry name" value="ketoacyl-synt"/>
    <property type="match status" value="1"/>
</dbReference>
<feature type="domain" description="Ketosynthase family 3 (KS3)" evidence="8">
    <location>
        <begin position="982"/>
        <end position="1408"/>
    </location>
</feature>
<dbReference type="Gene3D" id="3.40.47.10">
    <property type="match status" value="1"/>
</dbReference>
<dbReference type="InterPro" id="IPR057326">
    <property type="entry name" value="KR_dom"/>
</dbReference>
<dbReference type="InterPro" id="IPR016035">
    <property type="entry name" value="Acyl_Trfase/lysoPLipase"/>
</dbReference>
<dbReference type="SUPFAM" id="SSF55048">
    <property type="entry name" value="Probable ACP-binding domain of malonyl-CoA ACP transacylase"/>
    <property type="match status" value="1"/>
</dbReference>
<dbReference type="InterPro" id="IPR001227">
    <property type="entry name" value="Ac_transferase_dom_sf"/>
</dbReference>
<organism evidence="9 10">
    <name type="scientific">Streptomyces amakusaensis</name>
    <dbReference type="NCBI Taxonomy" id="67271"/>
    <lineage>
        <taxon>Bacteria</taxon>
        <taxon>Bacillati</taxon>
        <taxon>Actinomycetota</taxon>
        <taxon>Actinomycetes</taxon>
        <taxon>Kitasatosporales</taxon>
        <taxon>Streptomycetaceae</taxon>
        <taxon>Streptomyces</taxon>
    </lineage>
</organism>
<dbReference type="InterPro" id="IPR014031">
    <property type="entry name" value="Ketoacyl_synth_C"/>
</dbReference>
<evidence type="ECO:0000256" key="3">
    <source>
        <dbReference type="ARBA" id="ARBA00022679"/>
    </source>
</evidence>
<evidence type="ECO:0000256" key="4">
    <source>
        <dbReference type="ARBA" id="ARBA00023194"/>
    </source>
</evidence>
<dbReference type="InterPro" id="IPR050091">
    <property type="entry name" value="PKS_NRPS_Biosynth_Enz"/>
</dbReference>
<keyword evidence="10" id="KW-1185">Reference proteome</keyword>
<dbReference type="EMBL" id="JBHSKP010000068">
    <property type="protein sequence ID" value="MFC5157059.1"/>
    <property type="molecule type" value="Genomic_DNA"/>
</dbReference>
<dbReference type="Gene3D" id="3.40.50.720">
    <property type="entry name" value="NAD(P)-binding Rossmann-like Domain"/>
    <property type="match status" value="1"/>
</dbReference>
<dbReference type="CDD" id="cd00833">
    <property type="entry name" value="PKS"/>
    <property type="match status" value="1"/>
</dbReference>
<dbReference type="InterPro" id="IPR020806">
    <property type="entry name" value="PKS_PP-bd"/>
</dbReference>
<dbReference type="Pfam" id="PF00698">
    <property type="entry name" value="Acyl_transf_1"/>
    <property type="match status" value="2"/>
</dbReference>
<dbReference type="PANTHER" id="PTHR43775">
    <property type="entry name" value="FATTY ACID SYNTHASE"/>
    <property type="match status" value="1"/>
</dbReference>
<dbReference type="InterPro" id="IPR006162">
    <property type="entry name" value="Ppantetheine_attach_site"/>
</dbReference>
<dbReference type="PROSITE" id="PS00012">
    <property type="entry name" value="PHOSPHOPANTETHEINE"/>
    <property type="match status" value="1"/>
</dbReference>
<dbReference type="InterPro" id="IPR014043">
    <property type="entry name" value="Acyl_transferase_dom"/>
</dbReference>
<dbReference type="Pfam" id="PF02801">
    <property type="entry name" value="Ketoacyl-synt_C"/>
    <property type="match status" value="1"/>
</dbReference>
<dbReference type="SUPFAM" id="SSF52151">
    <property type="entry name" value="FabD/lysophospholipase-like"/>
    <property type="match status" value="2"/>
</dbReference>
<dbReference type="Gene3D" id="6.10.140.1830">
    <property type="match status" value="1"/>
</dbReference>
<evidence type="ECO:0000313" key="9">
    <source>
        <dbReference type="EMBL" id="MFC5157059.1"/>
    </source>
</evidence>
<dbReference type="Pfam" id="PF16197">
    <property type="entry name" value="KAsynt_C_assoc"/>
    <property type="match status" value="1"/>
</dbReference>
<dbReference type="SUPFAM" id="SSF47336">
    <property type="entry name" value="ACP-like"/>
    <property type="match status" value="1"/>
</dbReference>
<dbReference type="Pfam" id="PF18369">
    <property type="entry name" value="PKS_DE"/>
    <property type="match status" value="1"/>
</dbReference>
<comment type="caution">
    <text evidence="9">The sequence shown here is derived from an EMBL/GenBank/DDBJ whole genome shotgun (WGS) entry which is preliminary data.</text>
</comment>
<dbReference type="Pfam" id="PF00550">
    <property type="entry name" value="PP-binding"/>
    <property type="match status" value="1"/>
</dbReference>
<dbReference type="PANTHER" id="PTHR43775:SF51">
    <property type="entry name" value="INACTIVE PHENOLPHTHIOCEROL SYNTHESIS POLYKETIDE SYNTHASE TYPE I PKS1-RELATED"/>
    <property type="match status" value="1"/>
</dbReference>
<keyword evidence="3" id="KW-0808">Transferase</keyword>
<keyword evidence="1" id="KW-0596">Phosphopantetheine</keyword>
<dbReference type="Proteomes" id="UP001596160">
    <property type="component" value="Unassembled WGS sequence"/>
</dbReference>
<evidence type="ECO:0000259" key="7">
    <source>
        <dbReference type="PROSITE" id="PS50075"/>
    </source>
</evidence>
<dbReference type="InterPro" id="IPR009081">
    <property type="entry name" value="PP-bd_ACP"/>
</dbReference>
<dbReference type="CDD" id="cd08952">
    <property type="entry name" value="KR_1_SDR_x"/>
    <property type="match status" value="1"/>
</dbReference>
<feature type="non-terminal residue" evidence="9">
    <location>
        <position position="1653"/>
    </location>
</feature>
<evidence type="ECO:0000256" key="2">
    <source>
        <dbReference type="ARBA" id="ARBA00022553"/>
    </source>
</evidence>
<dbReference type="Gene3D" id="3.40.366.10">
    <property type="entry name" value="Malonyl-Coenzyme A Acyl Carrier Protein, domain 2"/>
    <property type="match status" value="2"/>
</dbReference>
<keyword evidence="5" id="KW-0511">Multifunctional enzyme</keyword>
<dbReference type="PROSITE" id="PS00606">
    <property type="entry name" value="KS3_1"/>
    <property type="match status" value="1"/>
</dbReference>
<dbReference type="SMART" id="SM00825">
    <property type="entry name" value="PKS_KS"/>
    <property type="match status" value="1"/>
</dbReference>
<dbReference type="PROSITE" id="PS50075">
    <property type="entry name" value="CARRIER"/>
    <property type="match status" value="1"/>
</dbReference>
<dbReference type="SUPFAM" id="SSF51735">
    <property type="entry name" value="NAD(P)-binding Rossmann-fold domains"/>
    <property type="match status" value="2"/>
</dbReference>
<dbReference type="InterPro" id="IPR020841">
    <property type="entry name" value="PKS_Beta-ketoAc_synthase_dom"/>
</dbReference>
<proteinExistence type="predicted"/>